<dbReference type="STRING" id="1437607.BISA_2128"/>
<evidence type="ECO:0000313" key="3">
    <source>
        <dbReference type="EMBL" id="KFI92014.1"/>
    </source>
</evidence>
<gene>
    <name evidence="3" type="ORF">BISA_2128</name>
</gene>
<evidence type="ECO:0000313" key="4">
    <source>
        <dbReference type="Proteomes" id="UP000029066"/>
    </source>
</evidence>
<dbReference type="OrthoDB" id="9775208at2"/>
<dbReference type="Pfam" id="PF00534">
    <property type="entry name" value="Glycos_transf_1"/>
    <property type="match status" value="1"/>
</dbReference>
<dbReference type="AlphaFoldDB" id="A0A087D914"/>
<feature type="domain" description="Glycosyl transferase family 1" evidence="2">
    <location>
        <begin position="229"/>
        <end position="394"/>
    </location>
</feature>
<protein>
    <submittedName>
        <fullName evidence="3">Group 1 glycosyl transferase</fullName>
    </submittedName>
</protein>
<dbReference type="PANTHER" id="PTHR12526">
    <property type="entry name" value="GLYCOSYLTRANSFERASE"/>
    <property type="match status" value="1"/>
</dbReference>
<dbReference type="PANTHER" id="PTHR12526:SF630">
    <property type="entry name" value="GLYCOSYLTRANSFERASE"/>
    <property type="match status" value="1"/>
</dbReference>
<reference evidence="3 4" key="1">
    <citation type="submission" date="2014-03" db="EMBL/GenBank/DDBJ databases">
        <title>Genomics of Bifidobacteria.</title>
        <authorList>
            <person name="Ventura M."/>
            <person name="Milani C."/>
            <person name="Lugli G.A."/>
        </authorList>
    </citation>
    <scope>NUCLEOTIDE SEQUENCE [LARGE SCALE GENOMIC DNA]</scope>
    <source>
        <strain evidence="3 4">DSM 23967</strain>
    </source>
</reference>
<proteinExistence type="predicted"/>
<dbReference type="Proteomes" id="UP000029066">
    <property type="component" value="Unassembled WGS sequence"/>
</dbReference>
<comment type="caution">
    <text evidence="3">The sequence shown here is derived from an EMBL/GenBank/DDBJ whole genome shotgun (WGS) entry which is preliminary data.</text>
</comment>
<dbReference type="RefSeq" id="WP_033891279.1">
    <property type="nucleotide sequence ID" value="NZ_JDUT01000015.1"/>
</dbReference>
<dbReference type="GO" id="GO:0016757">
    <property type="term" value="F:glycosyltransferase activity"/>
    <property type="evidence" value="ECO:0007669"/>
    <property type="project" value="InterPro"/>
</dbReference>
<dbReference type="Gene3D" id="3.40.50.2000">
    <property type="entry name" value="Glycogen Phosphorylase B"/>
    <property type="match status" value="2"/>
</dbReference>
<evidence type="ECO:0000259" key="2">
    <source>
        <dbReference type="Pfam" id="PF00534"/>
    </source>
</evidence>
<sequence>MSTLLLLTKHFPYNQGETAAESYLETEITYLAKSFDKVFVAATEAPVDRDLTCALPANVESVSLGCVQSKSQKIRAAVQGLCIPVAGTTSEKEAARSEHGLSTSRKLFQLYFIAKAQQKYKRLQRILADRGVNPTHLYSFWFFDTALVEAWMLQQFPNAIAVSRTHRYELYAERNKLNYLPLREYLLNAMNAVLPCSQDGTSYLQKRYPKYSEKLHTCYLGTRELPDKSAEIEGQVFQVVSCSRVVPVKRVSLLAQAMKILDQQENIHVRWTHYGDGSELDAVKSIASSYRHVQAVFPGNLANSALLNEYGDKHIDLFVNVSSSEGLPISIMEASGCGVPVLATDVGGTHEIVQSGYNGELLDEHVDARTVAAKIYAYISLPRSRKEQYRTAAREMWKEHFRTASNVQTLLQKMHQ</sequence>
<dbReference type="EMBL" id="JGZN01000010">
    <property type="protein sequence ID" value="KFI92014.1"/>
    <property type="molecule type" value="Genomic_DNA"/>
</dbReference>
<organism evidence="3 4">
    <name type="scientific">Bifidobacterium saguini DSM 23967</name>
    <dbReference type="NCBI Taxonomy" id="1437607"/>
    <lineage>
        <taxon>Bacteria</taxon>
        <taxon>Bacillati</taxon>
        <taxon>Actinomycetota</taxon>
        <taxon>Actinomycetes</taxon>
        <taxon>Bifidobacteriales</taxon>
        <taxon>Bifidobacteriaceae</taxon>
        <taxon>Bifidobacterium</taxon>
    </lineage>
</organism>
<keyword evidence="1 3" id="KW-0808">Transferase</keyword>
<dbReference type="SUPFAM" id="SSF53756">
    <property type="entry name" value="UDP-Glycosyltransferase/glycogen phosphorylase"/>
    <property type="match status" value="1"/>
</dbReference>
<dbReference type="InterPro" id="IPR001296">
    <property type="entry name" value="Glyco_trans_1"/>
</dbReference>
<name>A0A087D914_9BIFI</name>
<evidence type="ECO:0000256" key="1">
    <source>
        <dbReference type="ARBA" id="ARBA00022679"/>
    </source>
</evidence>
<accession>A0A087D914</accession>